<keyword evidence="8" id="KW-0067">ATP-binding</keyword>
<evidence type="ECO:0000256" key="5">
    <source>
        <dbReference type="ARBA" id="ARBA00022723"/>
    </source>
</evidence>
<keyword evidence="16" id="KW-1185">Reference proteome</keyword>
<dbReference type="AlphaFoldDB" id="A0A3M8H5J9"/>
<dbReference type="EMBL" id="RHLQ01000041">
    <property type="protein sequence ID" value="RNC97688.1"/>
    <property type="molecule type" value="Genomic_DNA"/>
</dbReference>
<dbReference type="SMART" id="SM00046">
    <property type="entry name" value="DAGKc"/>
    <property type="match status" value="1"/>
</dbReference>
<evidence type="ECO:0000256" key="9">
    <source>
        <dbReference type="ARBA" id="ARBA00022842"/>
    </source>
</evidence>
<keyword evidence="12" id="KW-1208">Phospholipid metabolism</keyword>
<keyword evidence="7 15" id="KW-0418">Kinase</keyword>
<dbReference type="PANTHER" id="PTHR12358">
    <property type="entry name" value="SPHINGOSINE KINASE"/>
    <property type="match status" value="1"/>
</dbReference>
<dbReference type="GO" id="GO:0008654">
    <property type="term" value="P:phospholipid biosynthetic process"/>
    <property type="evidence" value="ECO:0007669"/>
    <property type="project" value="UniProtKB-KW"/>
</dbReference>
<keyword evidence="13" id="KW-1133">Transmembrane helix</keyword>
<dbReference type="GO" id="GO:0046872">
    <property type="term" value="F:metal ion binding"/>
    <property type="evidence" value="ECO:0007669"/>
    <property type="project" value="UniProtKB-KW"/>
</dbReference>
<accession>A0A3M8H5J9</accession>
<reference evidence="15 16" key="1">
    <citation type="journal article" date="2014" name="Int. J. Syst. Evol. Microbiol.">
        <title>Lysinibacillus halotolerans sp. nov., isolated from saline-alkaline soil.</title>
        <authorList>
            <person name="Kong D."/>
            <person name="Wang Y."/>
            <person name="Zhao B."/>
            <person name="Li Y."/>
            <person name="Song J."/>
            <person name="Zhai Y."/>
            <person name="Zhang C."/>
            <person name="Wang H."/>
            <person name="Chen X."/>
            <person name="Zhao B."/>
            <person name="Ruan Z."/>
        </authorList>
    </citation>
    <scope>NUCLEOTIDE SEQUENCE [LARGE SCALE GENOMIC DNA]</scope>
    <source>
        <strain evidence="15 16">MCCC 1A12703</strain>
    </source>
</reference>
<evidence type="ECO:0000256" key="7">
    <source>
        <dbReference type="ARBA" id="ARBA00022777"/>
    </source>
</evidence>
<dbReference type="PANTHER" id="PTHR12358:SF106">
    <property type="entry name" value="LIPID KINASE YEGS"/>
    <property type="match status" value="1"/>
</dbReference>
<organism evidence="15 16">
    <name type="scientific">Lysinibacillus halotolerans</name>
    <dbReference type="NCBI Taxonomy" id="1368476"/>
    <lineage>
        <taxon>Bacteria</taxon>
        <taxon>Bacillati</taxon>
        <taxon>Bacillota</taxon>
        <taxon>Bacilli</taxon>
        <taxon>Bacillales</taxon>
        <taxon>Bacillaceae</taxon>
        <taxon>Lysinibacillus</taxon>
    </lineage>
</organism>
<evidence type="ECO:0000256" key="11">
    <source>
        <dbReference type="ARBA" id="ARBA00023209"/>
    </source>
</evidence>
<evidence type="ECO:0000256" key="1">
    <source>
        <dbReference type="ARBA" id="ARBA00001946"/>
    </source>
</evidence>
<dbReference type="GO" id="GO:0005524">
    <property type="term" value="F:ATP binding"/>
    <property type="evidence" value="ECO:0007669"/>
    <property type="project" value="UniProtKB-KW"/>
</dbReference>
<keyword evidence="13" id="KW-0812">Transmembrane</keyword>
<keyword evidence="11" id="KW-0594">Phospholipid biosynthesis</keyword>
<dbReference type="Gene3D" id="2.60.200.40">
    <property type="match status" value="1"/>
</dbReference>
<dbReference type="InterPro" id="IPR001206">
    <property type="entry name" value="Diacylglycerol_kinase_cat_dom"/>
</dbReference>
<evidence type="ECO:0000259" key="14">
    <source>
        <dbReference type="PROSITE" id="PS50146"/>
    </source>
</evidence>
<keyword evidence="9" id="KW-0460">Magnesium</keyword>
<evidence type="ECO:0000313" key="15">
    <source>
        <dbReference type="EMBL" id="RNC97688.1"/>
    </source>
</evidence>
<evidence type="ECO:0000256" key="8">
    <source>
        <dbReference type="ARBA" id="ARBA00022840"/>
    </source>
</evidence>
<dbReference type="InterPro" id="IPR050187">
    <property type="entry name" value="Lipid_Phosphate_FormReg"/>
</dbReference>
<comment type="cofactor">
    <cofactor evidence="1">
        <name>Mg(2+)</name>
        <dbReference type="ChEBI" id="CHEBI:18420"/>
    </cofactor>
</comment>
<keyword evidence="5" id="KW-0479">Metal-binding</keyword>
<keyword evidence="3" id="KW-0444">Lipid biosynthesis</keyword>
<evidence type="ECO:0000256" key="3">
    <source>
        <dbReference type="ARBA" id="ARBA00022516"/>
    </source>
</evidence>
<keyword evidence="4" id="KW-0808">Transferase</keyword>
<dbReference type="Gene3D" id="3.40.50.10330">
    <property type="entry name" value="Probable inorganic polyphosphate/atp-NAD kinase, domain 1"/>
    <property type="match status" value="1"/>
</dbReference>
<dbReference type="Pfam" id="PF19279">
    <property type="entry name" value="YegS_C"/>
    <property type="match status" value="1"/>
</dbReference>
<evidence type="ECO:0000256" key="12">
    <source>
        <dbReference type="ARBA" id="ARBA00023264"/>
    </source>
</evidence>
<name>A0A3M8H5J9_9BACI</name>
<dbReference type="InterPro" id="IPR016064">
    <property type="entry name" value="NAD/diacylglycerol_kinase_sf"/>
</dbReference>
<dbReference type="InterPro" id="IPR005218">
    <property type="entry name" value="Diacylglycerol/lipid_kinase"/>
</dbReference>
<protein>
    <submittedName>
        <fullName evidence="15">Diacylglycerol kinase family lipid kinase</fullName>
    </submittedName>
</protein>
<evidence type="ECO:0000313" key="16">
    <source>
        <dbReference type="Proteomes" id="UP000279909"/>
    </source>
</evidence>
<dbReference type="InterPro" id="IPR045540">
    <property type="entry name" value="YegS/DAGK_C"/>
</dbReference>
<dbReference type="Proteomes" id="UP000279909">
    <property type="component" value="Unassembled WGS sequence"/>
</dbReference>
<evidence type="ECO:0000256" key="2">
    <source>
        <dbReference type="ARBA" id="ARBA00005983"/>
    </source>
</evidence>
<comment type="similarity">
    <text evidence="2">Belongs to the diacylglycerol/lipid kinase family.</text>
</comment>
<dbReference type="GO" id="GO:0004143">
    <property type="term" value="F:ATP-dependent diacylglycerol kinase activity"/>
    <property type="evidence" value="ECO:0007669"/>
    <property type="project" value="TreeGrafter"/>
</dbReference>
<proteinExistence type="inferred from homology"/>
<keyword evidence="10" id="KW-0443">Lipid metabolism</keyword>
<dbReference type="GO" id="GO:0005886">
    <property type="term" value="C:plasma membrane"/>
    <property type="evidence" value="ECO:0007669"/>
    <property type="project" value="TreeGrafter"/>
</dbReference>
<feature type="domain" description="DAGKc" evidence="14">
    <location>
        <begin position="8"/>
        <end position="142"/>
    </location>
</feature>
<evidence type="ECO:0000256" key="13">
    <source>
        <dbReference type="SAM" id="Phobius"/>
    </source>
</evidence>
<evidence type="ECO:0000256" key="6">
    <source>
        <dbReference type="ARBA" id="ARBA00022741"/>
    </source>
</evidence>
<evidence type="ECO:0000256" key="10">
    <source>
        <dbReference type="ARBA" id="ARBA00023098"/>
    </source>
</evidence>
<gene>
    <name evidence="15" type="ORF">EC501_14125</name>
</gene>
<dbReference type="Pfam" id="PF00781">
    <property type="entry name" value="DAGK_cat"/>
    <property type="match status" value="1"/>
</dbReference>
<comment type="caution">
    <text evidence="15">The sequence shown here is derived from an EMBL/GenBank/DDBJ whole genome shotgun (WGS) entry which is preliminary data.</text>
</comment>
<dbReference type="InterPro" id="IPR017438">
    <property type="entry name" value="ATP-NAD_kinase_N"/>
</dbReference>
<dbReference type="PROSITE" id="PS50146">
    <property type="entry name" value="DAGK"/>
    <property type="match status" value="1"/>
</dbReference>
<feature type="transmembrane region" description="Helical" evidence="13">
    <location>
        <begin position="246"/>
        <end position="265"/>
    </location>
</feature>
<dbReference type="SUPFAM" id="SSF111331">
    <property type="entry name" value="NAD kinase/diacylglycerol kinase-like"/>
    <property type="match status" value="1"/>
</dbReference>
<sequence length="328" mass="36936">MESGTTGAIKVELFFIINEQAGNGKGKKVWEKLRKELHTPFSFYITNHHGHATTIARKIASNFQLTGQKILLIAVGGDGTIHEVVNGVIGFNHVYVGAIGAGSGNDFSREYFTFHTAYEIDEFIKGNEQSLQQFDSGMVKWSTGQSIHFVNNSGIGFDAFVAKLANHSTIKKRLNKMGLGKFSYVYFVLLGLFTFKLFTLTVEQNGSQRKYEKVWFATVSNQPYFGGGMKISPQSDPMDGKLELTIVYNLSRLKLLLMFVTVFFGSHTRLQEVVQQKGDQFTLYINDELPCHADGEVMGVTKNNSRIDYVVQKKSWMSIKRNSEFMKK</sequence>
<evidence type="ECO:0000256" key="4">
    <source>
        <dbReference type="ARBA" id="ARBA00022679"/>
    </source>
</evidence>
<feature type="transmembrane region" description="Helical" evidence="13">
    <location>
        <begin position="182"/>
        <end position="202"/>
    </location>
</feature>
<keyword evidence="6" id="KW-0547">Nucleotide-binding</keyword>
<dbReference type="NCBIfam" id="TIGR00147">
    <property type="entry name" value="YegS/Rv2252/BmrU family lipid kinase"/>
    <property type="match status" value="1"/>
</dbReference>
<keyword evidence="13" id="KW-0472">Membrane</keyword>